<feature type="transmembrane region" description="Helical" evidence="1">
    <location>
        <begin position="57"/>
        <end position="83"/>
    </location>
</feature>
<dbReference type="Proteomes" id="UP000729290">
    <property type="component" value="Unassembled WGS sequence"/>
</dbReference>
<feature type="transmembrane region" description="Helical" evidence="1">
    <location>
        <begin position="151"/>
        <end position="178"/>
    </location>
</feature>
<accession>A0ABS2GB91</accession>
<proteinExistence type="predicted"/>
<keyword evidence="1" id="KW-0472">Membrane</keyword>
<evidence type="ECO:0008006" key="4">
    <source>
        <dbReference type="Google" id="ProtNLM"/>
    </source>
</evidence>
<sequence length="268" mass="29275">MWRKICREELRQQRPVYLVIFGLLLLSGVFGVLVNGGPQAAVQSIESGFAGTKLSDWMSLFSIMGMYVLWAGGMVFFSIYTIYRFSKSVFGKEGAFWLTLPASPRQVLLGKLLTPLVWLAGMAVLAVAGVMIFMVSPLFSEGQQMFLVSESGAMIVCMLASQFLLWMGTIYGICFAIAAGHLPRFRKHAVWATVGVAVLLFFAVEPLAALILQAMTGLAAAGLYSTDGIPVELFYAVVGLLPVVMLLRMGLYVGLILYLGEKKLDYIA</sequence>
<keyword evidence="1" id="KW-0812">Transmembrane</keyword>
<dbReference type="EMBL" id="JACSNV010000014">
    <property type="protein sequence ID" value="MBM6878452.1"/>
    <property type="molecule type" value="Genomic_DNA"/>
</dbReference>
<evidence type="ECO:0000256" key="1">
    <source>
        <dbReference type="SAM" id="Phobius"/>
    </source>
</evidence>
<keyword evidence="1" id="KW-1133">Transmembrane helix</keyword>
<feature type="transmembrane region" description="Helical" evidence="1">
    <location>
        <begin position="190"/>
        <end position="213"/>
    </location>
</feature>
<keyword evidence="3" id="KW-1185">Reference proteome</keyword>
<feature type="transmembrane region" description="Helical" evidence="1">
    <location>
        <begin position="16"/>
        <end position="37"/>
    </location>
</feature>
<name>A0ABS2GB91_9FIRM</name>
<dbReference type="RefSeq" id="WP_205134221.1">
    <property type="nucleotide sequence ID" value="NZ_JACSNT010000014.1"/>
</dbReference>
<reference evidence="2 3" key="1">
    <citation type="journal article" date="2021" name="Sci. Rep.">
        <title>The distribution of antibiotic resistance genes in chicken gut microbiota commensals.</title>
        <authorList>
            <person name="Juricova H."/>
            <person name="Matiasovicova J."/>
            <person name="Kubasova T."/>
            <person name="Cejkova D."/>
            <person name="Rychlik I."/>
        </authorList>
    </citation>
    <scope>NUCLEOTIDE SEQUENCE [LARGE SCALE GENOMIC DNA]</scope>
    <source>
        <strain evidence="2 3">An431b</strain>
    </source>
</reference>
<evidence type="ECO:0000313" key="2">
    <source>
        <dbReference type="EMBL" id="MBM6878452.1"/>
    </source>
</evidence>
<gene>
    <name evidence="2" type="ORF">H9X83_09840</name>
</gene>
<comment type="caution">
    <text evidence="2">The sequence shown here is derived from an EMBL/GenBank/DDBJ whole genome shotgun (WGS) entry which is preliminary data.</text>
</comment>
<protein>
    <recommendedName>
        <fullName evidence="4">ABC transporter permease</fullName>
    </recommendedName>
</protein>
<organism evidence="2 3">
    <name type="scientific">Anaerotignum lactatifermentans</name>
    <dbReference type="NCBI Taxonomy" id="160404"/>
    <lineage>
        <taxon>Bacteria</taxon>
        <taxon>Bacillati</taxon>
        <taxon>Bacillota</taxon>
        <taxon>Clostridia</taxon>
        <taxon>Lachnospirales</taxon>
        <taxon>Anaerotignaceae</taxon>
        <taxon>Anaerotignum</taxon>
    </lineage>
</organism>
<feature type="transmembrane region" description="Helical" evidence="1">
    <location>
        <begin position="233"/>
        <end position="259"/>
    </location>
</feature>
<evidence type="ECO:0000313" key="3">
    <source>
        <dbReference type="Proteomes" id="UP000729290"/>
    </source>
</evidence>
<feature type="transmembrane region" description="Helical" evidence="1">
    <location>
        <begin position="116"/>
        <end position="139"/>
    </location>
</feature>